<dbReference type="AlphaFoldDB" id="A0A484LZT6"/>
<organism evidence="3 4">
    <name type="scientific">Cuscuta campestris</name>
    <dbReference type="NCBI Taxonomy" id="132261"/>
    <lineage>
        <taxon>Eukaryota</taxon>
        <taxon>Viridiplantae</taxon>
        <taxon>Streptophyta</taxon>
        <taxon>Embryophyta</taxon>
        <taxon>Tracheophyta</taxon>
        <taxon>Spermatophyta</taxon>
        <taxon>Magnoliopsida</taxon>
        <taxon>eudicotyledons</taxon>
        <taxon>Gunneridae</taxon>
        <taxon>Pentapetalae</taxon>
        <taxon>asterids</taxon>
        <taxon>lamiids</taxon>
        <taxon>Solanales</taxon>
        <taxon>Convolvulaceae</taxon>
        <taxon>Cuscuteae</taxon>
        <taxon>Cuscuta</taxon>
        <taxon>Cuscuta subgen. Grammica</taxon>
        <taxon>Cuscuta sect. Cleistogrammica</taxon>
    </lineage>
</organism>
<feature type="transmembrane region" description="Helical" evidence="2">
    <location>
        <begin position="6"/>
        <end position="27"/>
    </location>
</feature>
<dbReference type="Proteomes" id="UP000595140">
    <property type="component" value="Unassembled WGS sequence"/>
</dbReference>
<sequence length="104" mass="11424">MKPIPNGLPYLLCFVAGSLPLNVNYVVNENRGRMYSCQINFIQSLLFDLAHITDPFNPQGIDESNPTTWTGLNSVSSSIAARIDTSEQSRTATRGESTLAMKSE</sequence>
<dbReference type="EMBL" id="OOIL02002298">
    <property type="protein sequence ID" value="VFQ82091.1"/>
    <property type="molecule type" value="Genomic_DNA"/>
</dbReference>
<feature type="compositionally biased region" description="Polar residues" evidence="1">
    <location>
        <begin position="86"/>
        <end position="96"/>
    </location>
</feature>
<evidence type="ECO:0000313" key="3">
    <source>
        <dbReference type="EMBL" id="VFQ82091.1"/>
    </source>
</evidence>
<evidence type="ECO:0000256" key="1">
    <source>
        <dbReference type="SAM" id="MobiDB-lite"/>
    </source>
</evidence>
<gene>
    <name evidence="3" type="ORF">CCAM_LOCUS23867</name>
</gene>
<evidence type="ECO:0000256" key="2">
    <source>
        <dbReference type="SAM" id="Phobius"/>
    </source>
</evidence>
<keyword evidence="2" id="KW-0472">Membrane</keyword>
<reference evidence="3 4" key="1">
    <citation type="submission" date="2018-04" db="EMBL/GenBank/DDBJ databases">
        <authorList>
            <person name="Vogel A."/>
        </authorList>
    </citation>
    <scope>NUCLEOTIDE SEQUENCE [LARGE SCALE GENOMIC DNA]</scope>
</reference>
<keyword evidence="2" id="KW-1133">Transmembrane helix</keyword>
<evidence type="ECO:0000313" key="4">
    <source>
        <dbReference type="Proteomes" id="UP000595140"/>
    </source>
</evidence>
<feature type="region of interest" description="Disordered" evidence="1">
    <location>
        <begin position="83"/>
        <end position="104"/>
    </location>
</feature>
<accession>A0A484LZT6</accession>
<keyword evidence="2" id="KW-0812">Transmembrane</keyword>
<name>A0A484LZT6_9ASTE</name>
<keyword evidence="4" id="KW-1185">Reference proteome</keyword>
<proteinExistence type="predicted"/>
<protein>
    <submittedName>
        <fullName evidence="3">Uncharacterized protein</fullName>
    </submittedName>
</protein>